<protein>
    <recommendedName>
        <fullName evidence="1">LytR/CpsA/Psr regulator C-terminal domain-containing protein</fullName>
    </recommendedName>
</protein>
<dbReference type="Gene3D" id="3.30.70.2390">
    <property type="match status" value="1"/>
</dbReference>
<dbReference type="EMBL" id="BAAALS010000029">
    <property type="protein sequence ID" value="GAA1770755.1"/>
    <property type="molecule type" value="Genomic_DNA"/>
</dbReference>
<keyword evidence="3" id="KW-1185">Reference proteome</keyword>
<evidence type="ECO:0000259" key="1">
    <source>
        <dbReference type="Pfam" id="PF13399"/>
    </source>
</evidence>
<evidence type="ECO:0000313" key="3">
    <source>
        <dbReference type="Proteomes" id="UP001500655"/>
    </source>
</evidence>
<dbReference type="InterPro" id="IPR027381">
    <property type="entry name" value="LytR/CpsA/Psr_C"/>
</dbReference>
<feature type="domain" description="LytR/CpsA/Psr regulator C-terminal" evidence="1">
    <location>
        <begin position="57"/>
        <end position="146"/>
    </location>
</feature>
<comment type="caution">
    <text evidence="2">The sequence shown here is derived from an EMBL/GenBank/DDBJ whole genome shotgun (WGS) entry which is preliminary data.</text>
</comment>
<evidence type="ECO:0000313" key="2">
    <source>
        <dbReference type="EMBL" id="GAA1770755.1"/>
    </source>
</evidence>
<proteinExistence type="predicted"/>
<gene>
    <name evidence="2" type="ORF">GCM10009681_47730</name>
</gene>
<reference evidence="3" key="1">
    <citation type="journal article" date="2019" name="Int. J. Syst. Evol. Microbiol.">
        <title>The Global Catalogue of Microorganisms (GCM) 10K type strain sequencing project: providing services to taxonomists for standard genome sequencing and annotation.</title>
        <authorList>
            <consortium name="The Broad Institute Genomics Platform"/>
            <consortium name="The Broad Institute Genome Sequencing Center for Infectious Disease"/>
            <person name="Wu L."/>
            <person name="Ma J."/>
        </authorList>
    </citation>
    <scope>NUCLEOTIDE SEQUENCE [LARGE SCALE GENOMIC DNA]</scope>
    <source>
        <strain evidence="3">JCM 13249</strain>
    </source>
</reference>
<dbReference type="Pfam" id="PF13399">
    <property type="entry name" value="LytR_C"/>
    <property type="match status" value="1"/>
</dbReference>
<name>A0ABP4X8Q0_9ACTN</name>
<accession>A0ABP4X8Q0</accession>
<organism evidence="2 3">
    <name type="scientific">Luedemannella helvata</name>
    <dbReference type="NCBI Taxonomy" id="349315"/>
    <lineage>
        <taxon>Bacteria</taxon>
        <taxon>Bacillati</taxon>
        <taxon>Actinomycetota</taxon>
        <taxon>Actinomycetes</taxon>
        <taxon>Micromonosporales</taxon>
        <taxon>Micromonosporaceae</taxon>
        <taxon>Luedemannella</taxon>
    </lineage>
</organism>
<dbReference type="Proteomes" id="UP001500655">
    <property type="component" value="Unassembled WGS sequence"/>
</dbReference>
<dbReference type="RefSeq" id="WP_344086249.1">
    <property type="nucleotide sequence ID" value="NZ_BAAALS010000029.1"/>
</dbReference>
<sequence length="177" mass="18849">MTFARIRALVVVGLLVIGAVVTVVMALSKDTQTGTPAADACPPGAVPAQAKMPERSQVKLRVYNGTKRPGLANTVGAEFKQRGFVVTKMNTAPGKRTYDEIAIVKFGPRSLGAAQLVNANFLGEADMQFDIKRKDDLVDVILGNNFQQLATRIEVNQSIAALQEPELPPGTCAAPES</sequence>